<accession>A0ABW9SKH5</accession>
<protein>
    <submittedName>
        <fullName evidence="1">Uncharacterized protein</fullName>
    </submittedName>
</protein>
<evidence type="ECO:0000313" key="1">
    <source>
        <dbReference type="EMBL" id="MTW31224.1"/>
    </source>
</evidence>
<sequence>MLAQGADPAHLAQFTILREQDRQTIVRITDTMVRIFASTSPQQGLLGLSLTAIGLVPTARSMLAELLMYGRR</sequence>
<name>A0ABW9SKH5_9BURK</name>
<comment type="caution">
    <text evidence="1">The sequence shown here is derived from an EMBL/GenBank/DDBJ whole genome shotgun (WGS) entry which is preliminary data.</text>
</comment>
<dbReference type="Proteomes" id="UP000735592">
    <property type="component" value="Unassembled WGS sequence"/>
</dbReference>
<organism evidence="1 2">
    <name type="scientific">Pseudoduganella danionis</name>
    <dbReference type="NCBI Taxonomy" id="1890295"/>
    <lineage>
        <taxon>Bacteria</taxon>
        <taxon>Pseudomonadati</taxon>
        <taxon>Pseudomonadota</taxon>
        <taxon>Betaproteobacteria</taxon>
        <taxon>Burkholderiales</taxon>
        <taxon>Oxalobacteraceae</taxon>
        <taxon>Telluria group</taxon>
        <taxon>Pseudoduganella</taxon>
    </lineage>
</organism>
<dbReference type="EMBL" id="WNKW01000001">
    <property type="protein sequence ID" value="MTW31224.1"/>
    <property type="molecule type" value="Genomic_DNA"/>
</dbReference>
<dbReference type="RefSeq" id="WP_155432634.1">
    <property type="nucleotide sequence ID" value="NZ_JBHLXK010000001.1"/>
</dbReference>
<reference evidence="1 2" key="1">
    <citation type="submission" date="2019-11" db="EMBL/GenBank/DDBJ databases">
        <title>Type strains purchased from KCTC, JCM and DSMZ.</title>
        <authorList>
            <person name="Lu H."/>
        </authorList>
    </citation>
    <scope>NUCLEOTIDE SEQUENCE [LARGE SCALE GENOMIC DNA]</scope>
    <source>
        <strain evidence="1 2">DSM 103461</strain>
    </source>
</reference>
<proteinExistence type="predicted"/>
<keyword evidence="2" id="KW-1185">Reference proteome</keyword>
<gene>
    <name evidence="1" type="ORF">GM655_00125</name>
</gene>
<evidence type="ECO:0000313" key="2">
    <source>
        <dbReference type="Proteomes" id="UP000735592"/>
    </source>
</evidence>